<dbReference type="InParanoid" id="W3WND8"/>
<dbReference type="Proteomes" id="UP000030651">
    <property type="component" value="Unassembled WGS sequence"/>
</dbReference>
<dbReference type="KEGG" id="pfy:PFICI_13151"/>
<dbReference type="GO" id="GO:0046872">
    <property type="term" value="F:metal ion binding"/>
    <property type="evidence" value="ECO:0007669"/>
    <property type="project" value="UniProtKB-KW"/>
</dbReference>
<gene>
    <name evidence="6" type="ORF">PFICI_13151</name>
</gene>
<dbReference type="OrthoDB" id="407010at2759"/>
<evidence type="ECO:0000256" key="1">
    <source>
        <dbReference type="ARBA" id="ARBA00006787"/>
    </source>
</evidence>
<proteinExistence type="inferred from homology"/>
<dbReference type="STRING" id="1229662.W3WND8"/>
<dbReference type="AlphaFoldDB" id="W3WND8"/>
<dbReference type="EMBL" id="KI912119">
    <property type="protein sequence ID" value="ETS74667.1"/>
    <property type="molecule type" value="Genomic_DNA"/>
</dbReference>
<dbReference type="InterPro" id="IPR004294">
    <property type="entry name" value="Carotenoid_Oase"/>
</dbReference>
<dbReference type="PANTHER" id="PTHR10543">
    <property type="entry name" value="BETA-CAROTENE DIOXYGENASE"/>
    <property type="match status" value="1"/>
</dbReference>
<dbReference type="HOGENOM" id="CLU_016472_5_0_1"/>
<evidence type="ECO:0000313" key="7">
    <source>
        <dbReference type="Proteomes" id="UP000030651"/>
    </source>
</evidence>
<dbReference type="OMA" id="WHIGDYN"/>
<reference evidence="7" key="1">
    <citation type="journal article" date="2015" name="BMC Genomics">
        <title>Genomic and transcriptomic analysis of the endophytic fungus Pestalotiopsis fici reveals its lifestyle and high potential for synthesis of natural products.</title>
        <authorList>
            <person name="Wang X."/>
            <person name="Zhang X."/>
            <person name="Liu L."/>
            <person name="Xiang M."/>
            <person name="Wang W."/>
            <person name="Sun X."/>
            <person name="Che Y."/>
            <person name="Guo L."/>
            <person name="Liu G."/>
            <person name="Guo L."/>
            <person name="Wang C."/>
            <person name="Yin W.B."/>
            <person name="Stadler M."/>
            <person name="Zhang X."/>
            <person name="Liu X."/>
        </authorList>
    </citation>
    <scope>NUCLEOTIDE SEQUENCE [LARGE SCALE GENOMIC DNA]</scope>
    <source>
        <strain evidence="7">W106-1 / CGMCC3.15140</strain>
    </source>
</reference>
<feature type="binding site" evidence="5">
    <location>
        <position position="246"/>
    </location>
    <ligand>
        <name>Fe cation</name>
        <dbReference type="ChEBI" id="CHEBI:24875"/>
        <note>catalytic</note>
    </ligand>
</feature>
<dbReference type="Pfam" id="PF03055">
    <property type="entry name" value="RPE65"/>
    <property type="match status" value="1"/>
</dbReference>
<name>W3WND8_PESFW</name>
<dbReference type="GO" id="GO:0016121">
    <property type="term" value="P:carotene catabolic process"/>
    <property type="evidence" value="ECO:0007669"/>
    <property type="project" value="TreeGrafter"/>
</dbReference>
<evidence type="ECO:0000256" key="4">
    <source>
        <dbReference type="ARBA" id="ARBA00023004"/>
    </source>
</evidence>
<evidence type="ECO:0000256" key="5">
    <source>
        <dbReference type="PIRSR" id="PIRSR604294-1"/>
    </source>
</evidence>
<dbReference type="RefSeq" id="XP_007839923.1">
    <property type="nucleotide sequence ID" value="XM_007841732.1"/>
</dbReference>
<dbReference type="PANTHER" id="PTHR10543:SF24">
    <property type="entry name" value="CAROTENOID ISOMEROOXYGENASE"/>
    <property type="match status" value="1"/>
</dbReference>
<comment type="similarity">
    <text evidence="1">Belongs to the carotenoid oxygenase family.</text>
</comment>
<feature type="binding site" evidence="5">
    <location>
        <position position="298"/>
    </location>
    <ligand>
        <name>Fe cation</name>
        <dbReference type="ChEBI" id="CHEBI:24875"/>
        <note>catalytic</note>
    </ligand>
</feature>
<dbReference type="GeneID" id="19278164"/>
<evidence type="ECO:0000313" key="6">
    <source>
        <dbReference type="EMBL" id="ETS74667.1"/>
    </source>
</evidence>
<feature type="binding site" evidence="5">
    <location>
        <position position="582"/>
    </location>
    <ligand>
        <name>Fe cation</name>
        <dbReference type="ChEBI" id="CHEBI:24875"/>
        <note>catalytic</note>
    </ligand>
</feature>
<accession>W3WND8</accession>
<comment type="cofactor">
    <cofactor evidence="5">
        <name>Fe(2+)</name>
        <dbReference type="ChEBI" id="CHEBI:29033"/>
    </cofactor>
    <text evidence="5">Binds 1 Fe(2+) ion per subunit.</text>
</comment>
<organism evidence="6 7">
    <name type="scientific">Pestalotiopsis fici (strain W106-1 / CGMCC3.15140)</name>
    <dbReference type="NCBI Taxonomy" id="1229662"/>
    <lineage>
        <taxon>Eukaryota</taxon>
        <taxon>Fungi</taxon>
        <taxon>Dikarya</taxon>
        <taxon>Ascomycota</taxon>
        <taxon>Pezizomycotina</taxon>
        <taxon>Sordariomycetes</taxon>
        <taxon>Xylariomycetidae</taxon>
        <taxon>Amphisphaeriales</taxon>
        <taxon>Sporocadaceae</taxon>
        <taxon>Pestalotiopsis</taxon>
    </lineage>
</organism>
<evidence type="ECO:0000256" key="2">
    <source>
        <dbReference type="ARBA" id="ARBA00022723"/>
    </source>
</evidence>
<keyword evidence="4 5" id="KW-0408">Iron</keyword>
<protein>
    <submittedName>
        <fullName evidence="6">Uncharacterized protein</fullName>
    </submittedName>
</protein>
<keyword evidence="3" id="KW-0560">Oxidoreductase</keyword>
<dbReference type="eggNOG" id="KOG1285">
    <property type="taxonomic scope" value="Eukaryota"/>
</dbReference>
<feature type="binding site" evidence="5">
    <location>
        <position position="368"/>
    </location>
    <ligand>
        <name>Fe cation</name>
        <dbReference type="ChEBI" id="CHEBI:24875"/>
        <note>catalytic</note>
    </ligand>
</feature>
<keyword evidence="7" id="KW-1185">Reference proteome</keyword>
<evidence type="ECO:0000256" key="3">
    <source>
        <dbReference type="ARBA" id="ARBA00023002"/>
    </source>
</evidence>
<keyword evidence="2 5" id="KW-0479">Metal-binding</keyword>
<dbReference type="GO" id="GO:0010436">
    <property type="term" value="F:carotenoid dioxygenase activity"/>
    <property type="evidence" value="ECO:0007669"/>
    <property type="project" value="TreeGrafter"/>
</dbReference>
<sequence length="588" mass="65845">MPDPEAIDQCLRRGLEHEDEDYERTVQKLVDQDLDDWPNEAGFEGLNEVRGPVDLHVKGSIPSWAAGSLFRTGPGQYNVEDTPLGTYRTKHWFDGFGHSHKFQIIPNQLDPNGPVRVEYSSKRQTEELVAEIKSTGRRSTITFGQRQDVCVGIFSKVMSVWRASGLPLPTNIENIAVTVQGSVPGLPLPNTKQPLESGHRSTPKVLWLGTDNSILKAFDTNTMEALDCKAHTTLNPLLKGPLSCAHAQRDPETGDYFNYNLQFGPVSTYRVFRSNAATGTTDILATIAQPDVRPAYIHSFFLTRSYVILCVPSTHIRAMGLSIPWNRSITDAIDEFDEKNLCKWFVIDRREDKGVVAQFETPAGFYFHSANAYDELDGLTGEINIFCDMLEYPNTDVIKSYEIDVLMGKNGMGKNFWGDESRARNSQVRLARYKFSIPKNHQSSGGSTKYLGAQKMFEIKAPHIGELPTINPSFATKDYRYVYSLPNRGRSTLLDSISKTNVKTRETIYWDNPKGHTPGEAIFVPRPRIEGDKEEPAEDDGVLLSIVLDGHGKTSYLVCLDARTMKEIGRAECEWAIGFGFHGMHVPA</sequence>